<name>A0A1F4UQM2_UNCKA</name>
<comment type="similarity">
    <text evidence="1 5 6">Belongs to the universal ribosomal protein uS8 family.</text>
</comment>
<organism evidence="7 8">
    <name type="scientific">candidate division WWE3 bacterium RIFCSPHIGHO2_01_FULL_42_13</name>
    <dbReference type="NCBI Taxonomy" id="1802617"/>
    <lineage>
        <taxon>Bacteria</taxon>
        <taxon>Katanobacteria</taxon>
    </lineage>
</organism>
<dbReference type="FunFam" id="3.30.1490.10:FF:000001">
    <property type="entry name" value="30S ribosomal protein S8"/>
    <property type="match status" value="1"/>
</dbReference>
<keyword evidence="3 5" id="KW-0687">Ribonucleoprotein</keyword>
<dbReference type="InterPro" id="IPR000630">
    <property type="entry name" value="Ribosomal_uS8"/>
</dbReference>
<dbReference type="Proteomes" id="UP000176608">
    <property type="component" value="Unassembled WGS sequence"/>
</dbReference>
<dbReference type="InterPro" id="IPR035987">
    <property type="entry name" value="Ribosomal_uS8_sf"/>
</dbReference>
<dbReference type="Pfam" id="PF00410">
    <property type="entry name" value="Ribosomal_S8"/>
    <property type="match status" value="1"/>
</dbReference>
<reference evidence="7 8" key="1">
    <citation type="journal article" date="2016" name="Nat. Commun.">
        <title>Thousands of microbial genomes shed light on interconnected biogeochemical processes in an aquifer system.</title>
        <authorList>
            <person name="Anantharaman K."/>
            <person name="Brown C.T."/>
            <person name="Hug L.A."/>
            <person name="Sharon I."/>
            <person name="Castelle C.J."/>
            <person name="Probst A.J."/>
            <person name="Thomas B.C."/>
            <person name="Singh A."/>
            <person name="Wilkins M.J."/>
            <person name="Karaoz U."/>
            <person name="Brodie E.L."/>
            <person name="Williams K.H."/>
            <person name="Hubbard S.S."/>
            <person name="Banfield J.F."/>
        </authorList>
    </citation>
    <scope>NUCLEOTIDE SEQUENCE [LARGE SCALE GENOMIC DNA]</scope>
</reference>
<comment type="caution">
    <text evidence="7">The sequence shown here is derived from an EMBL/GenBank/DDBJ whole genome shotgun (WGS) entry which is preliminary data.</text>
</comment>
<dbReference type="GO" id="GO:1990904">
    <property type="term" value="C:ribonucleoprotein complex"/>
    <property type="evidence" value="ECO:0007669"/>
    <property type="project" value="UniProtKB-KW"/>
</dbReference>
<dbReference type="PROSITE" id="PS00053">
    <property type="entry name" value="RIBOSOMAL_S8"/>
    <property type="match status" value="1"/>
</dbReference>
<dbReference type="AlphaFoldDB" id="A0A1F4UQM2"/>
<evidence type="ECO:0000256" key="3">
    <source>
        <dbReference type="ARBA" id="ARBA00023274"/>
    </source>
</evidence>
<comment type="function">
    <text evidence="5">One of the primary rRNA binding proteins, it binds directly to 16S rRNA central domain where it helps coordinate assembly of the platform of the 30S subunit.</text>
</comment>
<protein>
    <recommendedName>
        <fullName evidence="4 5">Small ribosomal subunit protein uS8</fullName>
    </recommendedName>
</protein>
<proteinExistence type="inferred from homology"/>
<evidence type="ECO:0000313" key="7">
    <source>
        <dbReference type="EMBL" id="OGC47255.1"/>
    </source>
</evidence>
<comment type="subunit">
    <text evidence="5">Part of the 30S ribosomal subunit. Contacts proteins S5 and S12.</text>
</comment>
<dbReference type="EMBL" id="MEVA01000016">
    <property type="protein sequence ID" value="OGC47255.1"/>
    <property type="molecule type" value="Genomic_DNA"/>
</dbReference>
<dbReference type="GO" id="GO:0005840">
    <property type="term" value="C:ribosome"/>
    <property type="evidence" value="ECO:0007669"/>
    <property type="project" value="UniProtKB-KW"/>
</dbReference>
<dbReference type="Gene3D" id="3.30.1490.10">
    <property type="match status" value="1"/>
</dbReference>
<keyword evidence="5" id="KW-0699">rRNA-binding</keyword>
<dbReference type="GO" id="GO:0003735">
    <property type="term" value="F:structural constituent of ribosome"/>
    <property type="evidence" value="ECO:0007669"/>
    <property type="project" value="InterPro"/>
</dbReference>
<dbReference type="NCBIfam" id="NF001109">
    <property type="entry name" value="PRK00136.1"/>
    <property type="match status" value="1"/>
</dbReference>
<dbReference type="SUPFAM" id="SSF56047">
    <property type="entry name" value="Ribosomal protein S8"/>
    <property type="match status" value="1"/>
</dbReference>
<evidence type="ECO:0000313" key="8">
    <source>
        <dbReference type="Proteomes" id="UP000176608"/>
    </source>
</evidence>
<dbReference type="GO" id="GO:0006412">
    <property type="term" value="P:translation"/>
    <property type="evidence" value="ECO:0007669"/>
    <property type="project" value="UniProtKB-UniRule"/>
</dbReference>
<gene>
    <name evidence="5" type="primary">rpsH</name>
    <name evidence="7" type="ORF">A2886_01235</name>
</gene>
<evidence type="ECO:0000256" key="1">
    <source>
        <dbReference type="ARBA" id="ARBA00006471"/>
    </source>
</evidence>
<dbReference type="GO" id="GO:0005737">
    <property type="term" value="C:cytoplasm"/>
    <property type="evidence" value="ECO:0007669"/>
    <property type="project" value="UniProtKB-ARBA"/>
</dbReference>
<dbReference type="GO" id="GO:0019843">
    <property type="term" value="F:rRNA binding"/>
    <property type="evidence" value="ECO:0007669"/>
    <property type="project" value="UniProtKB-UniRule"/>
</dbReference>
<evidence type="ECO:0000256" key="2">
    <source>
        <dbReference type="ARBA" id="ARBA00022980"/>
    </source>
</evidence>
<dbReference type="PANTHER" id="PTHR11758">
    <property type="entry name" value="40S RIBOSOMAL PROTEIN S15A"/>
    <property type="match status" value="1"/>
</dbReference>
<dbReference type="HAMAP" id="MF_01302_B">
    <property type="entry name" value="Ribosomal_uS8_B"/>
    <property type="match status" value="1"/>
</dbReference>
<evidence type="ECO:0000256" key="5">
    <source>
        <dbReference type="HAMAP-Rule" id="MF_01302"/>
    </source>
</evidence>
<dbReference type="InterPro" id="IPR047863">
    <property type="entry name" value="Ribosomal_uS8_CS"/>
</dbReference>
<keyword evidence="2 5" id="KW-0689">Ribosomal protein</keyword>
<keyword evidence="5" id="KW-0694">RNA-binding</keyword>
<sequence>MVMDTISNMLSSIKNASAVGKEFVELPYTKVNEAILEVLKKADFVAEAKVFKEKESSHKSLHIDLLYDDLGAPKIRKAGRISKPGRRIFKGYTELKRFVPGTGVWVVSTPRGILSSNEAKSKKLGGEIICEVM</sequence>
<dbReference type="Gene3D" id="3.30.1370.30">
    <property type="match status" value="1"/>
</dbReference>
<evidence type="ECO:0000256" key="6">
    <source>
        <dbReference type="RuleBase" id="RU003660"/>
    </source>
</evidence>
<dbReference type="STRING" id="1802617.A2886_01235"/>
<accession>A0A1F4UQM2</accession>
<evidence type="ECO:0000256" key="4">
    <source>
        <dbReference type="ARBA" id="ARBA00035258"/>
    </source>
</evidence>